<evidence type="ECO:0000259" key="1">
    <source>
        <dbReference type="Pfam" id="PF04967"/>
    </source>
</evidence>
<reference evidence="2" key="1">
    <citation type="submission" date="2013-08" db="EMBL/GenBank/DDBJ databases">
        <authorList>
            <person name="Mendez C."/>
            <person name="Richter M."/>
            <person name="Ferrer M."/>
            <person name="Sanchez J."/>
        </authorList>
    </citation>
    <scope>NUCLEOTIDE SEQUENCE</scope>
</reference>
<evidence type="ECO:0000313" key="2">
    <source>
        <dbReference type="EMBL" id="EQD75576.1"/>
    </source>
</evidence>
<comment type="caution">
    <text evidence="2">The sequence shown here is derived from an EMBL/GenBank/DDBJ whole genome shotgun (WGS) entry which is preliminary data.</text>
</comment>
<dbReference type="InterPro" id="IPR013324">
    <property type="entry name" value="RNA_pol_sigma_r3/r4-like"/>
</dbReference>
<reference evidence="2" key="2">
    <citation type="journal article" date="2014" name="ISME J.">
        <title>Microbial stratification in low pH oxic and suboxic macroscopic growths along an acid mine drainage.</title>
        <authorList>
            <person name="Mendez-Garcia C."/>
            <person name="Mesa V."/>
            <person name="Sprenger R.R."/>
            <person name="Richter M."/>
            <person name="Diez M.S."/>
            <person name="Solano J."/>
            <person name="Bargiela R."/>
            <person name="Golyshina O.V."/>
            <person name="Manteca A."/>
            <person name="Ramos J.L."/>
            <person name="Gallego J.R."/>
            <person name="Llorente I."/>
            <person name="Martins Dos Santos V.A."/>
            <person name="Jensen O.N."/>
            <person name="Pelaez A.I."/>
            <person name="Sanchez J."/>
            <person name="Ferrer M."/>
        </authorList>
    </citation>
    <scope>NUCLEOTIDE SEQUENCE</scope>
</reference>
<dbReference type="SUPFAM" id="SSF88659">
    <property type="entry name" value="Sigma3 and sigma4 domains of RNA polymerase sigma factors"/>
    <property type="match status" value="1"/>
</dbReference>
<sequence length="52" mass="5969">RLCLDLGYFENEREASLKDISKLLGISVSSLSETLRRGLRKITEDYVNRNPV</sequence>
<accession>T1BRS8</accession>
<dbReference type="EMBL" id="AUZX01002854">
    <property type="protein sequence ID" value="EQD75576.1"/>
    <property type="molecule type" value="Genomic_DNA"/>
</dbReference>
<dbReference type="InterPro" id="IPR007050">
    <property type="entry name" value="HTH_bacterioopsin"/>
</dbReference>
<gene>
    <name evidence="2" type="ORF">B1A_03908</name>
</gene>
<feature type="domain" description="HTH bat-type" evidence="1">
    <location>
        <begin position="3"/>
        <end position="43"/>
    </location>
</feature>
<dbReference type="Pfam" id="PF04967">
    <property type="entry name" value="HTH_10"/>
    <property type="match status" value="1"/>
</dbReference>
<dbReference type="AlphaFoldDB" id="T1BRS8"/>
<name>T1BRS8_9ZZZZ</name>
<feature type="non-terminal residue" evidence="2">
    <location>
        <position position="1"/>
    </location>
</feature>
<proteinExistence type="predicted"/>
<organism evidence="2">
    <name type="scientific">mine drainage metagenome</name>
    <dbReference type="NCBI Taxonomy" id="410659"/>
    <lineage>
        <taxon>unclassified sequences</taxon>
        <taxon>metagenomes</taxon>
        <taxon>ecological metagenomes</taxon>
    </lineage>
</organism>
<protein>
    <submittedName>
        <fullName evidence="2">Bacterio-opsin activator HTH domain protein</fullName>
    </submittedName>
</protein>